<sequence length="803" mass="91178">MFAVMEFQTSRMPFLGRREPLTSVYSYSSYVPAQRRTLPEIELFSSRSIEPSLIERMSFRGQDSTITIAALGRPLHLGRLYDCRNDSFITGVTLWDEEELNKDLRPMEKPNTEVHYSNSDSIQKKARLLNVSASLKASFLGGLVEVGGSAKYLNDQKSSTNQSRITMHYIQTTRREELTMKHLSKITYPQVFEDKNATHVVTGVDYGAQAFMVFDKMTSEEEDVKSVDGAVEAMVRKMFPVDGKASVNLSTEEKSLAENINCTFYGDFELEENPTTFAEAVQLYKKLPSFLKQDKSKAVPLKVTLYPLASLDSRAAKLERSVQESLLNKVESALDELTTVDMRCQDLLKNKTVNDFPDVKERLQTFLELYSDYKSLFKRELRRLLPAIRSGEENEQELVNILKIHQASPFRPKILKQWLESFQIEVDRLHDYIGELSSITSTVTSSERFTSILSKSTVDTVICFSFTSLKDEDPILASLPTIFDDFEKLPSQPKTPTDQIDGLRWFNNPEIIRSMNKNVLLFKNFCEANQNKPNTMFVIATIPDPSNPGTSIRRYEKCEMVDGSFQPVSKPPLPTVEILDKSVVLKLQKPPTGVPVKFRVEYKASHSDSEAWEFKDTPDAQESFTLTDLEMAHQYWVRYRAVSDVGMSEASDAVPFSLKGTVNVSVGHKWDWKTSSLFNDVRTKIMTSLGISRWNLSTIDSEVTNRLSNVRLPYADTIPGGLRPGMAIYYQGVVDPKATEFVIDLQSGNDIALHFKLDIRNMSAICDCCRNERWEGASYVNKAFPLCPGSAFDMFMVIKKRRI</sequence>
<dbReference type="Gene3D" id="2.60.40.10">
    <property type="entry name" value="Immunoglobulins"/>
    <property type="match status" value="1"/>
</dbReference>
<keyword evidence="1" id="KW-0430">Lectin</keyword>
<evidence type="ECO:0000313" key="4">
    <source>
        <dbReference type="Ensembl" id="ENSAMXP00000000486.2"/>
    </source>
</evidence>
<evidence type="ECO:0008006" key="6">
    <source>
        <dbReference type="Google" id="ProtNLM"/>
    </source>
</evidence>
<dbReference type="InterPro" id="IPR013320">
    <property type="entry name" value="ConA-like_dom_sf"/>
</dbReference>
<dbReference type="GO" id="GO:0030246">
    <property type="term" value="F:carbohydrate binding"/>
    <property type="evidence" value="ECO:0007669"/>
    <property type="project" value="UniProtKB-KW"/>
</dbReference>
<dbReference type="SMART" id="SM00060">
    <property type="entry name" value="FN3"/>
    <property type="match status" value="1"/>
</dbReference>
<dbReference type="PANTHER" id="PTHR31594">
    <property type="entry name" value="AIG1-TYPE G DOMAIN-CONTAINING PROTEIN"/>
    <property type="match status" value="1"/>
</dbReference>
<dbReference type="Pfam" id="PF00041">
    <property type="entry name" value="fn3"/>
    <property type="match status" value="1"/>
</dbReference>
<dbReference type="CDD" id="cd00063">
    <property type="entry name" value="FN3"/>
    <property type="match status" value="1"/>
</dbReference>
<evidence type="ECO:0000259" key="2">
    <source>
        <dbReference type="PROSITE" id="PS50853"/>
    </source>
</evidence>
<dbReference type="Bgee" id="ENSAMXG00000000481">
    <property type="expression patterns" value="Expressed in camera-type eye and 5 other cell types or tissues"/>
</dbReference>
<accession>W5JYS6</accession>
<dbReference type="Gene3D" id="2.60.120.200">
    <property type="match status" value="1"/>
</dbReference>
<dbReference type="Pfam" id="PF24674">
    <property type="entry name" value="MACPF_SNTX"/>
    <property type="match status" value="1"/>
</dbReference>
<dbReference type="InterPro" id="IPR001079">
    <property type="entry name" value="Galectin_CRD"/>
</dbReference>
<protein>
    <recommendedName>
        <fullName evidence="6">Fibronectin type-III domain-containing protein</fullName>
    </recommendedName>
</protein>
<dbReference type="SUPFAM" id="SSF49265">
    <property type="entry name" value="Fibronectin type III"/>
    <property type="match status" value="1"/>
</dbReference>
<proteinExistence type="predicted"/>
<dbReference type="InParanoid" id="W5JYS6"/>
<dbReference type="Pfam" id="PF00337">
    <property type="entry name" value="Gal-bind_lectin"/>
    <property type="match status" value="1"/>
</dbReference>
<dbReference type="InterPro" id="IPR056072">
    <property type="entry name" value="SNTX_MACPF/CDC-like_dom"/>
</dbReference>
<keyword evidence="5" id="KW-1185">Reference proteome</keyword>
<dbReference type="HOGENOM" id="CLU_015596_1_0_1"/>
<dbReference type="InterPro" id="IPR048997">
    <property type="entry name" value="Stonustoxin-like_helical"/>
</dbReference>
<dbReference type="PROSITE" id="PS51304">
    <property type="entry name" value="GALECTIN"/>
    <property type="match status" value="1"/>
</dbReference>
<dbReference type="Ensembl" id="ENSAMXT00000000486.2">
    <property type="protein sequence ID" value="ENSAMXP00000000486.2"/>
    <property type="gene ID" value="ENSAMXG00000000481.2"/>
</dbReference>
<dbReference type="Proteomes" id="UP000018467">
    <property type="component" value="Unassembled WGS sequence"/>
</dbReference>
<reference evidence="4" key="4">
    <citation type="submission" date="2025-09" db="UniProtKB">
        <authorList>
            <consortium name="Ensembl"/>
        </authorList>
    </citation>
    <scope>IDENTIFICATION</scope>
</reference>
<dbReference type="SUPFAM" id="SSF49899">
    <property type="entry name" value="Concanavalin A-like lectins/glucanases"/>
    <property type="match status" value="1"/>
</dbReference>
<dbReference type="InterPro" id="IPR013783">
    <property type="entry name" value="Ig-like_fold"/>
</dbReference>
<dbReference type="PROSITE" id="PS50853">
    <property type="entry name" value="FN3"/>
    <property type="match status" value="1"/>
</dbReference>
<organism evidence="4 5">
    <name type="scientific">Astyanax mexicanus</name>
    <name type="common">Blind cave fish</name>
    <name type="synonym">Astyanax fasciatus mexicanus</name>
    <dbReference type="NCBI Taxonomy" id="7994"/>
    <lineage>
        <taxon>Eukaryota</taxon>
        <taxon>Metazoa</taxon>
        <taxon>Chordata</taxon>
        <taxon>Craniata</taxon>
        <taxon>Vertebrata</taxon>
        <taxon>Euteleostomi</taxon>
        <taxon>Actinopterygii</taxon>
        <taxon>Neopterygii</taxon>
        <taxon>Teleostei</taxon>
        <taxon>Ostariophysi</taxon>
        <taxon>Characiformes</taxon>
        <taxon>Characoidei</taxon>
        <taxon>Acestrorhamphidae</taxon>
        <taxon>Acestrorhamphinae</taxon>
        <taxon>Astyanax</taxon>
    </lineage>
</organism>
<dbReference type="PANTHER" id="PTHR31594:SF11">
    <property type="entry name" value="NEOVERRUCOTOXIN SUBUNIT ALPHA-LIKE ISOFORM X1-RELATED"/>
    <property type="match status" value="1"/>
</dbReference>
<dbReference type="GeneTree" id="ENSGT00390000014380"/>
<name>W5JYS6_ASTMX</name>
<evidence type="ECO:0000313" key="5">
    <source>
        <dbReference type="Proteomes" id="UP000018467"/>
    </source>
</evidence>
<dbReference type="InterPro" id="IPR040581">
    <property type="entry name" value="Thioredoxin_11"/>
</dbReference>
<dbReference type="Pfam" id="PF21109">
    <property type="entry name" value="Stonustoxin_helical"/>
    <property type="match status" value="1"/>
</dbReference>
<reference evidence="4" key="3">
    <citation type="submission" date="2025-08" db="UniProtKB">
        <authorList>
            <consortium name="Ensembl"/>
        </authorList>
    </citation>
    <scope>IDENTIFICATION</scope>
</reference>
<reference evidence="5" key="1">
    <citation type="submission" date="2013-03" db="EMBL/GenBank/DDBJ databases">
        <authorList>
            <person name="Jeffery W."/>
            <person name="Warren W."/>
            <person name="Wilson R.K."/>
        </authorList>
    </citation>
    <scope>NUCLEOTIDE SEQUENCE</scope>
    <source>
        <strain evidence="5">female</strain>
    </source>
</reference>
<dbReference type="InterPro" id="IPR003961">
    <property type="entry name" value="FN3_dom"/>
</dbReference>
<dbReference type="Pfam" id="PF18078">
    <property type="entry name" value="Thioredoxin_11"/>
    <property type="match status" value="1"/>
</dbReference>
<dbReference type="InterPro" id="IPR052090">
    <property type="entry name" value="Cytolytic_pore-forming_toxin"/>
</dbReference>
<reference evidence="5" key="2">
    <citation type="journal article" date="2014" name="Nat. Commun.">
        <title>The cavefish genome reveals candidate genes for eye loss.</title>
        <authorList>
            <person name="McGaugh S.E."/>
            <person name="Gross J.B."/>
            <person name="Aken B."/>
            <person name="Blin M."/>
            <person name="Borowsky R."/>
            <person name="Chalopin D."/>
            <person name="Hinaux H."/>
            <person name="Jeffery W.R."/>
            <person name="Keene A."/>
            <person name="Ma L."/>
            <person name="Minx P."/>
            <person name="Murphy D."/>
            <person name="O'Quin K.E."/>
            <person name="Retaux S."/>
            <person name="Rohner N."/>
            <person name="Searle S.M."/>
            <person name="Stahl B.A."/>
            <person name="Tabin C."/>
            <person name="Volff J.N."/>
            <person name="Yoshizawa M."/>
            <person name="Warren W.C."/>
        </authorList>
    </citation>
    <scope>NUCLEOTIDE SEQUENCE [LARGE SCALE GENOMIC DNA]</scope>
    <source>
        <strain evidence="5">female</strain>
    </source>
</reference>
<feature type="domain" description="Galectin" evidence="3">
    <location>
        <begin position="714"/>
        <end position="803"/>
    </location>
</feature>
<feature type="domain" description="Fibronectin type-III" evidence="2">
    <location>
        <begin position="567"/>
        <end position="661"/>
    </location>
</feature>
<dbReference type="AlphaFoldDB" id="W5JYS6"/>
<dbReference type="InterPro" id="IPR036116">
    <property type="entry name" value="FN3_sf"/>
</dbReference>
<evidence type="ECO:0000256" key="1">
    <source>
        <dbReference type="ARBA" id="ARBA00022734"/>
    </source>
</evidence>
<evidence type="ECO:0000259" key="3">
    <source>
        <dbReference type="PROSITE" id="PS51304"/>
    </source>
</evidence>